<feature type="transmembrane region" description="Helical" evidence="1">
    <location>
        <begin position="159"/>
        <end position="176"/>
    </location>
</feature>
<sequence>MIKIFKIRRDECWLAVVSLLIFTFFNALVIASHFKLYTLGAKGGFYTIFYKHFQMSGYDCWSWIAASGWRIHFETIRHPLLMTILYPFYLLDHTLIHLTGVNLTVFMIAVVLVFCAVYSFLFMFRVFHEVVGLNRSDSSLLTFLFFSFAHVLIPTMVPDHFVISMLLLTLTMYVAGMKMKTGKLFPAIWSFVLVFLSAGISATNGAKIILAGVFANGRRFFTWKNVLLGVVLPLALLLGIQRCQYHAVEVPQQEAIHKIEEAKWRKDSVHVMAHQASRNQWLRSHGVVSSGKGLLTSMMNFETPRGKTLIENFFGESFQLHQQHLMEDLSWNRPVFVAYNWVLNYIVEGLIVGLFVCGIWRGIHSRFLQMLLTWFACDVTLHLILGFGIGEVYIMTSGWAFIIPVSIAYLIKGMQEGPRKYLRIFLIILTVYLWLYNGIQLTDYLLRGMQ</sequence>
<feature type="transmembrane region" description="Helical" evidence="1">
    <location>
        <begin position="421"/>
        <end position="439"/>
    </location>
</feature>
<feature type="transmembrane region" description="Helical" evidence="1">
    <location>
        <begin position="342"/>
        <end position="363"/>
    </location>
</feature>
<feature type="transmembrane region" description="Helical" evidence="1">
    <location>
        <begin position="95"/>
        <end position="124"/>
    </location>
</feature>
<gene>
    <name evidence="2" type="ORF">NG821_05260</name>
</gene>
<keyword evidence="1" id="KW-0472">Membrane</keyword>
<dbReference type="InterPro" id="IPR045726">
    <property type="entry name" value="DUF6080"/>
</dbReference>
<keyword evidence="3" id="KW-1185">Reference proteome</keyword>
<feature type="transmembrane region" description="Helical" evidence="1">
    <location>
        <begin position="383"/>
        <end position="409"/>
    </location>
</feature>
<dbReference type="Pfam" id="PF19558">
    <property type="entry name" value="DUF6080"/>
    <property type="match status" value="1"/>
</dbReference>
<dbReference type="EMBL" id="JAMXLY010000014">
    <property type="protein sequence ID" value="MCO6025251.1"/>
    <property type="molecule type" value="Genomic_DNA"/>
</dbReference>
<protein>
    <submittedName>
        <fullName evidence="2">DUF6080 domain-containing protein</fullName>
    </submittedName>
</protein>
<feature type="transmembrane region" description="Helical" evidence="1">
    <location>
        <begin position="12"/>
        <end position="34"/>
    </location>
</feature>
<feature type="transmembrane region" description="Helical" evidence="1">
    <location>
        <begin position="221"/>
        <end position="240"/>
    </location>
</feature>
<feature type="transmembrane region" description="Helical" evidence="1">
    <location>
        <begin position="188"/>
        <end position="215"/>
    </location>
</feature>
<comment type="caution">
    <text evidence="2">The sequence shown here is derived from an EMBL/GenBank/DDBJ whole genome shotgun (WGS) entry which is preliminary data.</text>
</comment>
<evidence type="ECO:0000256" key="1">
    <source>
        <dbReference type="SAM" id="Phobius"/>
    </source>
</evidence>
<evidence type="ECO:0000313" key="2">
    <source>
        <dbReference type="EMBL" id="MCO6025251.1"/>
    </source>
</evidence>
<proteinExistence type="predicted"/>
<accession>A0ABT1BVY8</accession>
<organism evidence="2 3">
    <name type="scientific">Segatella cerevisiae</name>
    <dbReference type="NCBI Taxonomy" id="2053716"/>
    <lineage>
        <taxon>Bacteria</taxon>
        <taxon>Pseudomonadati</taxon>
        <taxon>Bacteroidota</taxon>
        <taxon>Bacteroidia</taxon>
        <taxon>Bacteroidales</taxon>
        <taxon>Prevotellaceae</taxon>
        <taxon>Segatella</taxon>
    </lineage>
</organism>
<reference evidence="2 3" key="1">
    <citation type="submission" date="2022-06" db="EMBL/GenBank/DDBJ databases">
        <title>A taxonomic note on the genus Prevotella: Description of four novel genera and emended description of the genera Hallella and Xylanibacter.</title>
        <authorList>
            <person name="Hitch T.C.A."/>
        </authorList>
    </citation>
    <scope>NUCLEOTIDE SEQUENCE [LARGE SCALE GENOMIC DNA]</scope>
    <source>
        <strain evidence="2 3">DSM 100619</strain>
    </source>
</reference>
<evidence type="ECO:0000313" key="3">
    <source>
        <dbReference type="Proteomes" id="UP001204015"/>
    </source>
</evidence>
<dbReference type="Proteomes" id="UP001204015">
    <property type="component" value="Unassembled WGS sequence"/>
</dbReference>
<keyword evidence="1" id="KW-1133">Transmembrane helix</keyword>
<name>A0ABT1BVY8_9BACT</name>
<dbReference type="RefSeq" id="WP_252760639.1">
    <property type="nucleotide sequence ID" value="NZ_JAMXLY010000014.1"/>
</dbReference>
<feature type="transmembrane region" description="Helical" evidence="1">
    <location>
        <begin position="136"/>
        <end position="153"/>
    </location>
</feature>
<keyword evidence="1" id="KW-0812">Transmembrane</keyword>